<keyword evidence="1" id="KW-0479">Metal-binding</keyword>
<organism evidence="8 9">
    <name type="scientific">Adineta steineri</name>
    <dbReference type="NCBI Taxonomy" id="433720"/>
    <lineage>
        <taxon>Eukaryota</taxon>
        <taxon>Metazoa</taxon>
        <taxon>Spiralia</taxon>
        <taxon>Gnathifera</taxon>
        <taxon>Rotifera</taxon>
        <taxon>Eurotatoria</taxon>
        <taxon>Bdelloidea</taxon>
        <taxon>Adinetida</taxon>
        <taxon>Adinetidae</taxon>
        <taxon>Adineta</taxon>
    </lineage>
</organism>
<reference evidence="8" key="1">
    <citation type="submission" date="2021-02" db="EMBL/GenBank/DDBJ databases">
        <authorList>
            <person name="Nowell W R."/>
        </authorList>
    </citation>
    <scope>NUCLEOTIDE SEQUENCE</scope>
</reference>
<evidence type="ECO:0000256" key="2">
    <source>
        <dbReference type="ARBA" id="ARBA00022737"/>
    </source>
</evidence>
<feature type="compositionally biased region" description="Low complexity" evidence="6">
    <location>
        <begin position="328"/>
        <end position="380"/>
    </location>
</feature>
<dbReference type="Pfam" id="PF13913">
    <property type="entry name" value="zf-C2HC_2"/>
    <property type="match status" value="2"/>
</dbReference>
<feature type="region of interest" description="Disordered" evidence="6">
    <location>
        <begin position="155"/>
        <end position="380"/>
    </location>
</feature>
<feature type="domain" description="C2HC/C3H-type" evidence="7">
    <location>
        <begin position="129"/>
        <end position="158"/>
    </location>
</feature>
<keyword evidence="9" id="KW-1185">Reference proteome</keyword>
<keyword evidence="2" id="KW-0677">Repeat</keyword>
<dbReference type="AlphaFoldDB" id="A0A815N3A7"/>
<proteinExistence type="predicted"/>
<keyword evidence="4" id="KW-0862">Zinc</keyword>
<dbReference type="EMBL" id="CAJNOM010000429">
    <property type="protein sequence ID" value="CAF1433528.1"/>
    <property type="molecule type" value="Genomic_DNA"/>
</dbReference>
<feature type="domain" description="C2HC/C3H-type" evidence="7">
    <location>
        <begin position="14"/>
        <end position="43"/>
    </location>
</feature>
<protein>
    <recommendedName>
        <fullName evidence="7">C2HC/C3H-type domain-containing protein</fullName>
    </recommendedName>
</protein>
<name>A0A815N3A7_9BILA</name>
<dbReference type="InterPro" id="IPR026319">
    <property type="entry name" value="ZC2HC1A/B-like"/>
</dbReference>
<dbReference type="Proteomes" id="UP000663832">
    <property type="component" value="Unassembled WGS sequence"/>
</dbReference>
<evidence type="ECO:0000256" key="1">
    <source>
        <dbReference type="ARBA" id="ARBA00022723"/>
    </source>
</evidence>
<evidence type="ECO:0000259" key="7">
    <source>
        <dbReference type="PROSITE" id="PS52027"/>
    </source>
</evidence>
<dbReference type="PANTHER" id="PTHR13555">
    <property type="entry name" value="C2H2 ZINC FINGER CGI-62-RELATED"/>
    <property type="match status" value="1"/>
</dbReference>
<dbReference type="Gene3D" id="3.30.160.60">
    <property type="entry name" value="Classic Zinc Finger"/>
    <property type="match status" value="1"/>
</dbReference>
<accession>A0A815N3A7</accession>
<evidence type="ECO:0000256" key="6">
    <source>
        <dbReference type="SAM" id="MobiDB-lite"/>
    </source>
</evidence>
<dbReference type="InterPro" id="IPR049899">
    <property type="entry name" value="Znf_C2HC_C3H"/>
</dbReference>
<feature type="compositionally biased region" description="Pro residues" evidence="6">
    <location>
        <begin position="227"/>
        <end position="237"/>
    </location>
</feature>
<evidence type="ECO:0000256" key="5">
    <source>
        <dbReference type="PROSITE-ProRule" id="PRU01371"/>
    </source>
</evidence>
<sequence length="423" mass="49041">MDDNLTEFPTRRLRLQPCQFCGRQFNSETLPKHQTICRKVSNKKRKTFDAGKQRATDSDVPYKATKQTAQIYQGEIRPQDERSKYGRKPNWREKHNQLIKSIREARHVTRAMKEGGPLPAFRPSEVPSDYANCPYCHRNFNRHAAERHIPFCQAQHERKHGKNIRPNPQYDRGRTLPPQQPTQYRDPQLHRTSTNADSHDIYNNGYKHSNSAPMITRRPPPDYRQAPPSPPPQPPPRKTTSGEWGGFRKLFGLGSKQDPPPQPPQYSSHRYSNHDDDDDYYDPPTHRSQQKPVLMRTGRTQENTNLNVHARQRSDGGGVYLRHVKPEQYASSSYSQPRQQQQQQQYTSSSYSQPRRQQQQQYAPSSYSQPRQQQQQQYSNNQYSFTRPTAVGRSQQVAIQCGDCGSIFKNLSARNCPHCGSRC</sequence>
<comment type="caution">
    <text evidence="8">The sequence shown here is derived from an EMBL/GenBank/DDBJ whole genome shotgun (WGS) entry which is preliminary data.</text>
</comment>
<dbReference type="PROSITE" id="PS52027">
    <property type="entry name" value="ZF_C2HC_C3H"/>
    <property type="match status" value="2"/>
</dbReference>
<gene>
    <name evidence="8" type="ORF">QVE165_LOCUS39114</name>
</gene>
<evidence type="ECO:0000256" key="3">
    <source>
        <dbReference type="ARBA" id="ARBA00022771"/>
    </source>
</evidence>
<evidence type="ECO:0000313" key="8">
    <source>
        <dbReference type="EMBL" id="CAF1433528.1"/>
    </source>
</evidence>
<evidence type="ECO:0000256" key="4">
    <source>
        <dbReference type="ARBA" id="ARBA00022833"/>
    </source>
</evidence>
<feature type="compositionally biased region" description="Polar residues" evidence="6">
    <location>
        <begin position="298"/>
        <end position="307"/>
    </location>
</feature>
<keyword evidence="3 5" id="KW-0863">Zinc-finger</keyword>
<feature type="compositionally biased region" description="Polar residues" evidence="6">
    <location>
        <begin position="181"/>
        <end position="196"/>
    </location>
</feature>
<dbReference type="OrthoDB" id="10255185at2759"/>
<dbReference type="GO" id="GO:0008270">
    <property type="term" value="F:zinc ion binding"/>
    <property type="evidence" value="ECO:0007669"/>
    <property type="project" value="UniProtKB-KW"/>
</dbReference>
<evidence type="ECO:0000313" key="9">
    <source>
        <dbReference type="Proteomes" id="UP000663832"/>
    </source>
</evidence>